<evidence type="ECO:0000259" key="1">
    <source>
        <dbReference type="Pfam" id="PF12770"/>
    </source>
</evidence>
<evidence type="ECO:0000313" key="2">
    <source>
        <dbReference type="EMBL" id="MFC7303950.1"/>
    </source>
</evidence>
<sequence length="1112" mass="119649">MGRREELLAAVRARVERAEAGDASAVLEAAAHAEAHDLAGLVGESQAGPDALHVLGRLHHQRSLALPEAASGQDRDEAVRFFALCYARGTGAPPPPLFDAVSERAAASAGDLLHRALLSTDPMLLKSAVAQWEHITDGLPPEHPKRASYLTFLGLALQEREERTGELGRLDEVEEASHTATWALPHDYPQRAWHLHALAVALTRRHERTGEFKDIDRAVRAGRTAVDSAAPDDDDRATYLCDLRLALLERYHHSESPLDLDEAIEVARAAVSATAPDDPRHALYLLHLSSALSGQQFPRTWDLADLDEAIEVGRAAVESATGDDPGRAFYLASLSSDLGKRFERTGGLADLTEAVDTGRAAVESARADDPHRTLYLAGLSSVLEQRFDRSGKLADLDEAEEAGRAAIADTPYDDPGLTTYLDALGIIMRRRFLHTGHLEDLAKAEEANRAAVRATPEDDPAHAVCLTNLGRTLLSRYQHTQELGDLDKAVETSRAATRAATAGDPRHSVYLSNLGAALWTRLFRTQQRDDLDEALTVLRQASEDPMAPAWLRVRAARVASYLAAPLDFGHAADLIDRAVRLLPEIAPRRLLRTDQEHALGNTSGIAAEAISLALADTSGTAGERAARALRLAEVGRAVLLSQALDTRTDLAELHDRHPELARRFTSLRERLDQDPTAVTATAGYDPGAAWRERHLLAAELEDVRAAIRSREGFADFGRAPTTDELIAEAAHGPVVTFNVNGLRSDALLLTRHGITSCPLPDLTFDAVTERISAFYEALAAATAPDRDRIAAQGQLSRILEWLWDAAAEPVLSALAEQGVAPAPETPTGRSGRLPRVWWAPGGLLGQLPLHAAGYHTEPAGGGLRRTALDRVVSSYTPTVRALRHARARRPRPLAHSRSLIVAMPATPGHAPLHHVSEEVRRIRALLHGPVQLTGPARAHAAGDARTPPAIGTPTTARVLAQLPQSGIAHFACHGTSDSADPSRSGLLLHDHATAPLTVSALAQVDLDRAHLAYLSACSTANPGDGRLRDEAIHLTSAFQLAGFPHVVGTLWPIDDRLAAEIAESFYTHLAPGPPGTLAPDRSAAALHATIRQVRDRYPATPSLWAAYLHAGA</sequence>
<feature type="domain" description="CHAT" evidence="1">
    <location>
        <begin position="797"/>
        <end position="1111"/>
    </location>
</feature>
<comment type="caution">
    <text evidence="2">The sequence shown here is derived from an EMBL/GenBank/DDBJ whole genome shotgun (WGS) entry which is preliminary data.</text>
</comment>
<dbReference type="Pfam" id="PF12770">
    <property type="entry name" value="CHAT"/>
    <property type="match status" value="1"/>
</dbReference>
<protein>
    <submittedName>
        <fullName evidence="2">CHAT domain-containing protein</fullName>
    </submittedName>
</protein>
<dbReference type="InterPro" id="IPR011990">
    <property type="entry name" value="TPR-like_helical_dom_sf"/>
</dbReference>
<keyword evidence="3" id="KW-1185">Reference proteome</keyword>
<dbReference type="Gene3D" id="1.25.40.10">
    <property type="entry name" value="Tetratricopeptide repeat domain"/>
    <property type="match status" value="2"/>
</dbReference>
<dbReference type="EMBL" id="JBHTCF010000002">
    <property type="protein sequence ID" value="MFC7303950.1"/>
    <property type="molecule type" value="Genomic_DNA"/>
</dbReference>
<dbReference type="RefSeq" id="WP_381827646.1">
    <property type="nucleotide sequence ID" value="NZ_JBHTCF010000002.1"/>
</dbReference>
<organism evidence="2 3">
    <name type="scientific">Streptomyces monticola</name>
    <dbReference type="NCBI Taxonomy" id="2666263"/>
    <lineage>
        <taxon>Bacteria</taxon>
        <taxon>Bacillati</taxon>
        <taxon>Actinomycetota</taxon>
        <taxon>Actinomycetes</taxon>
        <taxon>Kitasatosporales</taxon>
        <taxon>Streptomycetaceae</taxon>
        <taxon>Streptomyces</taxon>
    </lineage>
</organism>
<proteinExistence type="predicted"/>
<reference evidence="3" key="1">
    <citation type="journal article" date="2019" name="Int. J. Syst. Evol. Microbiol.">
        <title>The Global Catalogue of Microorganisms (GCM) 10K type strain sequencing project: providing services to taxonomists for standard genome sequencing and annotation.</title>
        <authorList>
            <consortium name="The Broad Institute Genomics Platform"/>
            <consortium name="The Broad Institute Genome Sequencing Center for Infectious Disease"/>
            <person name="Wu L."/>
            <person name="Ma J."/>
        </authorList>
    </citation>
    <scope>NUCLEOTIDE SEQUENCE [LARGE SCALE GENOMIC DNA]</scope>
    <source>
        <strain evidence="3">SYNS20</strain>
    </source>
</reference>
<dbReference type="SUPFAM" id="SSF48452">
    <property type="entry name" value="TPR-like"/>
    <property type="match status" value="1"/>
</dbReference>
<name>A0ABW2JET8_9ACTN</name>
<dbReference type="InterPro" id="IPR024983">
    <property type="entry name" value="CHAT_dom"/>
</dbReference>
<dbReference type="Proteomes" id="UP001596523">
    <property type="component" value="Unassembled WGS sequence"/>
</dbReference>
<accession>A0ABW2JET8</accession>
<gene>
    <name evidence="2" type="ORF">ACFQVC_06945</name>
</gene>
<evidence type="ECO:0000313" key="3">
    <source>
        <dbReference type="Proteomes" id="UP001596523"/>
    </source>
</evidence>